<dbReference type="RefSeq" id="WP_322133211.1">
    <property type="nucleotide sequence ID" value="NZ_CP085036.1"/>
</dbReference>
<keyword evidence="3" id="KW-0808">Transferase</keyword>
<evidence type="ECO:0000256" key="3">
    <source>
        <dbReference type="ARBA" id="ARBA00022679"/>
    </source>
</evidence>
<name>A0ABT6KMC5_9MICO</name>
<dbReference type="Pfam" id="PF14487">
    <property type="entry name" value="DarT"/>
    <property type="match status" value="1"/>
</dbReference>
<evidence type="ECO:0000313" key="9">
    <source>
        <dbReference type="Proteomes" id="UP001160142"/>
    </source>
</evidence>
<organism evidence="8 9">
    <name type="scientific">Antiquaquibacter oligotrophicus</name>
    <dbReference type="NCBI Taxonomy" id="2880260"/>
    <lineage>
        <taxon>Bacteria</taxon>
        <taxon>Bacillati</taxon>
        <taxon>Actinomycetota</taxon>
        <taxon>Actinomycetes</taxon>
        <taxon>Micrococcales</taxon>
        <taxon>Microbacteriaceae</taxon>
        <taxon>Antiquaquibacter</taxon>
    </lineage>
</organism>
<evidence type="ECO:0000256" key="1">
    <source>
        <dbReference type="ARBA" id="ARBA00022649"/>
    </source>
</evidence>
<feature type="domain" description="DarT" evidence="7">
    <location>
        <begin position="57"/>
        <end position="242"/>
    </location>
</feature>
<dbReference type="InterPro" id="IPR029494">
    <property type="entry name" value="DarT"/>
</dbReference>
<evidence type="ECO:0000256" key="6">
    <source>
        <dbReference type="PROSITE-ProRule" id="PRU01362"/>
    </source>
</evidence>
<comment type="similarity">
    <text evidence="6">Belongs to the DarT ADP-ribosyltransferase family.</text>
</comment>
<sequence>MTECIHGLEGEQCDVCFPQKKADKPAPARIATRTRNTTDVRPSRAAATRSFKPITEERVYYVAHVSTLPSLLERGAITADAPTLYSELGTELRTTAEVTHGRPVASYVSFSLTPDSASWLELRAGALGPGWSAQAQRSTPSDFVFLVTTIGALGPVTVTDGNAAGTLTRFMSETEDVRRAVARALADEDLRARVEVLVDGEVPLSSIPTIGVANEPTKERLRSMLSGSGLTPRIAVYPPWFQSE</sequence>
<dbReference type="EMBL" id="JARXVQ010000001">
    <property type="protein sequence ID" value="MDH6180880.1"/>
    <property type="molecule type" value="Genomic_DNA"/>
</dbReference>
<gene>
    <name evidence="8" type="ORF">M2152_001062</name>
</gene>
<evidence type="ECO:0000259" key="7">
    <source>
        <dbReference type="PROSITE" id="PS52018"/>
    </source>
</evidence>
<reference evidence="8 9" key="1">
    <citation type="submission" date="2023-04" db="EMBL/GenBank/DDBJ databases">
        <title>Genome Encyclopedia of Bacteria and Archaea VI: Functional Genomics of Type Strains.</title>
        <authorList>
            <person name="Whitman W."/>
        </authorList>
    </citation>
    <scope>NUCLEOTIDE SEQUENCE [LARGE SCALE GENOMIC DNA]</scope>
    <source>
        <strain evidence="8 9">SG_E_30_P1</strain>
    </source>
</reference>
<keyword evidence="5 6" id="KW-0238">DNA-binding</keyword>
<evidence type="ECO:0000256" key="2">
    <source>
        <dbReference type="ARBA" id="ARBA00022676"/>
    </source>
</evidence>
<keyword evidence="2" id="KW-0328">Glycosyltransferase</keyword>
<evidence type="ECO:0000256" key="4">
    <source>
        <dbReference type="ARBA" id="ARBA00022695"/>
    </source>
</evidence>
<accession>A0ABT6KMC5</accession>
<evidence type="ECO:0000256" key="5">
    <source>
        <dbReference type="ARBA" id="ARBA00023125"/>
    </source>
</evidence>
<proteinExistence type="inferred from homology"/>
<protein>
    <recommendedName>
        <fullName evidence="7">DarT domain-containing protein</fullName>
    </recommendedName>
</protein>
<evidence type="ECO:0000313" key="8">
    <source>
        <dbReference type="EMBL" id="MDH6180880.1"/>
    </source>
</evidence>
<keyword evidence="4" id="KW-0548">Nucleotidyltransferase</keyword>
<comment type="caution">
    <text evidence="6">Lacks conserved residue(s) required for the propagation of feature annotation.</text>
</comment>
<keyword evidence="9" id="KW-1185">Reference proteome</keyword>
<dbReference type="PROSITE" id="PS52018">
    <property type="entry name" value="DART"/>
    <property type="match status" value="1"/>
</dbReference>
<dbReference type="Proteomes" id="UP001160142">
    <property type="component" value="Unassembled WGS sequence"/>
</dbReference>
<comment type="caution">
    <text evidence="8">The sequence shown here is derived from an EMBL/GenBank/DDBJ whole genome shotgun (WGS) entry which is preliminary data.</text>
</comment>
<keyword evidence="1 6" id="KW-1277">Toxin-antitoxin system</keyword>